<evidence type="ECO:0000313" key="2">
    <source>
        <dbReference type="Proteomes" id="UP000807504"/>
    </source>
</evidence>
<reference evidence="1" key="1">
    <citation type="journal article" date="2020" name="bioRxiv">
        <title>Chromosome-level reference genome of the European wasp spider Argiope bruennichi: a resource for studies on range expansion and evolutionary adaptation.</title>
        <authorList>
            <person name="Sheffer M.M."/>
            <person name="Hoppe A."/>
            <person name="Krehenwinkel H."/>
            <person name="Uhl G."/>
            <person name="Kuss A.W."/>
            <person name="Jensen L."/>
            <person name="Jensen C."/>
            <person name="Gillespie R.G."/>
            <person name="Hoff K.J."/>
            <person name="Prost S."/>
        </authorList>
    </citation>
    <scope>NUCLEOTIDE SEQUENCE</scope>
</reference>
<evidence type="ECO:0000313" key="1">
    <source>
        <dbReference type="EMBL" id="KAF8778852.1"/>
    </source>
</evidence>
<gene>
    <name evidence="1" type="ORF">HNY73_015537</name>
</gene>
<dbReference type="AlphaFoldDB" id="A0A8T0ESC7"/>
<proteinExistence type="predicted"/>
<reference evidence="1" key="2">
    <citation type="submission" date="2020-06" db="EMBL/GenBank/DDBJ databases">
        <authorList>
            <person name="Sheffer M."/>
        </authorList>
    </citation>
    <scope>NUCLEOTIDE SEQUENCE</scope>
</reference>
<dbReference type="EMBL" id="JABXBU010002072">
    <property type="protein sequence ID" value="KAF8778852.1"/>
    <property type="molecule type" value="Genomic_DNA"/>
</dbReference>
<dbReference type="Proteomes" id="UP000807504">
    <property type="component" value="Unassembled WGS sequence"/>
</dbReference>
<comment type="caution">
    <text evidence="1">The sequence shown here is derived from an EMBL/GenBank/DDBJ whole genome shotgun (WGS) entry which is preliminary data.</text>
</comment>
<organism evidence="1 2">
    <name type="scientific">Argiope bruennichi</name>
    <name type="common">Wasp spider</name>
    <name type="synonym">Aranea bruennichi</name>
    <dbReference type="NCBI Taxonomy" id="94029"/>
    <lineage>
        <taxon>Eukaryota</taxon>
        <taxon>Metazoa</taxon>
        <taxon>Ecdysozoa</taxon>
        <taxon>Arthropoda</taxon>
        <taxon>Chelicerata</taxon>
        <taxon>Arachnida</taxon>
        <taxon>Araneae</taxon>
        <taxon>Araneomorphae</taxon>
        <taxon>Entelegynae</taxon>
        <taxon>Araneoidea</taxon>
        <taxon>Araneidae</taxon>
        <taxon>Argiope</taxon>
    </lineage>
</organism>
<name>A0A8T0ESC7_ARGBR</name>
<accession>A0A8T0ESC7</accession>
<keyword evidence="2" id="KW-1185">Reference proteome</keyword>
<sequence>MLWFRNNNIRKDLRILTIEEFIKKLSTAFFQRIDKMDNITIKSLPRRRYLNSISDPNSKIIVMEITERAKLSLINYQDYIYEQ</sequence>
<protein>
    <submittedName>
        <fullName evidence="1">Uncharacterized protein</fullName>
    </submittedName>
</protein>